<proteinExistence type="predicted"/>
<dbReference type="Gene3D" id="3.30.700.10">
    <property type="entry name" value="Glycoprotein, Type 4 Pilin"/>
    <property type="match status" value="1"/>
</dbReference>
<evidence type="ECO:0000313" key="2">
    <source>
        <dbReference type="EMBL" id="OGZ42975.1"/>
    </source>
</evidence>
<keyword evidence="1" id="KW-1133">Transmembrane helix</keyword>
<feature type="transmembrane region" description="Helical" evidence="1">
    <location>
        <begin position="20"/>
        <end position="40"/>
    </location>
</feature>
<protein>
    <recommendedName>
        <fullName evidence="4">EF-hand domain-containing protein</fullName>
    </recommendedName>
</protein>
<evidence type="ECO:0008006" key="4">
    <source>
        <dbReference type="Google" id="ProtNLM"/>
    </source>
</evidence>
<dbReference type="NCBIfam" id="TIGR02532">
    <property type="entry name" value="IV_pilin_GFxxxE"/>
    <property type="match status" value="1"/>
</dbReference>
<organism evidence="2 3">
    <name type="scientific">Candidatus Ryanbacteria bacterium RIFCSPHIGHO2_01_45_13</name>
    <dbReference type="NCBI Taxonomy" id="1802112"/>
    <lineage>
        <taxon>Bacteria</taxon>
        <taxon>Candidatus Ryaniibacteriota</taxon>
    </lineage>
</organism>
<sequence>MLRFIDRFRLFIGKKGFTLLEVLIVISITAIIAGMIFVTLNPLKRFQEGRNARRITDLMQIRRALEIYNVDVGGYPFSNFTAPNGYCDSSLGWFQSNSPSDHCYIGPLGPGSNPGQPVPGDYWYSTSNLQPLVVNGHISRLPTDPSGAGAKTHYYMYKPCKDGRGYLLRGVLENPLRPHWVFTHQNLMMDKDNNGTITAGELTAYKTCEGANLSTFPECIHADWDGDGDVDIADTALGAPFAGKATCS</sequence>
<dbReference type="Proteomes" id="UP000176700">
    <property type="component" value="Unassembled WGS sequence"/>
</dbReference>
<accession>A0A1G2FY18</accession>
<dbReference type="InterPro" id="IPR045584">
    <property type="entry name" value="Pilin-like"/>
</dbReference>
<dbReference type="InterPro" id="IPR018247">
    <property type="entry name" value="EF_Hand_1_Ca_BS"/>
</dbReference>
<comment type="caution">
    <text evidence="2">The sequence shown here is derived from an EMBL/GenBank/DDBJ whole genome shotgun (WGS) entry which is preliminary data.</text>
</comment>
<keyword evidence="1" id="KW-0472">Membrane</keyword>
<dbReference type="InterPro" id="IPR012902">
    <property type="entry name" value="N_methyl_site"/>
</dbReference>
<dbReference type="PROSITE" id="PS00409">
    <property type="entry name" value="PROKAR_NTER_METHYL"/>
    <property type="match status" value="1"/>
</dbReference>
<gene>
    <name evidence="2" type="ORF">A2W41_02585</name>
</gene>
<keyword evidence="1" id="KW-0812">Transmembrane</keyword>
<dbReference type="Pfam" id="PF07963">
    <property type="entry name" value="N_methyl"/>
    <property type="match status" value="1"/>
</dbReference>
<name>A0A1G2FY18_9BACT</name>
<evidence type="ECO:0000256" key="1">
    <source>
        <dbReference type="SAM" id="Phobius"/>
    </source>
</evidence>
<evidence type="ECO:0000313" key="3">
    <source>
        <dbReference type="Proteomes" id="UP000176700"/>
    </source>
</evidence>
<dbReference type="AlphaFoldDB" id="A0A1G2FY18"/>
<dbReference type="PROSITE" id="PS00018">
    <property type="entry name" value="EF_HAND_1"/>
    <property type="match status" value="1"/>
</dbReference>
<dbReference type="EMBL" id="MHNI01000012">
    <property type="protein sequence ID" value="OGZ42975.1"/>
    <property type="molecule type" value="Genomic_DNA"/>
</dbReference>
<dbReference type="SUPFAM" id="SSF54523">
    <property type="entry name" value="Pili subunits"/>
    <property type="match status" value="1"/>
</dbReference>
<reference evidence="2 3" key="1">
    <citation type="journal article" date="2016" name="Nat. Commun.">
        <title>Thousands of microbial genomes shed light on interconnected biogeochemical processes in an aquifer system.</title>
        <authorList>
            <person name="Anantharaman K."/>
            <person name="Brown C.T."/>
            <person name="Hug L.A."/>
            <person name="Sharon I."/>
            <person name="Castelle C.J."/>
            <person name="Probst A.J."/>
            <person name="Thomas B.C."/>
            <person name="Singh A."/>
            <person name="Wilkins M.J."/>
            <person name="Karaoz U."/>
            <person name="Brodie E.L."/>
            <person name="Williams K.H."/>
            <person name="Hubbard S.S."/>
            <person name="Banfield J.F."/>
        </authorList>
    </citation>
    <scope>NUCLEOTIDE SEQUENCE [LARGE SCALE GENOMIC DNA]</scope>
</reference>